<accession>A0ABP6ZLY4</accession>
<feature type="transmembrane region" description="Helical" evidence="9">
    <location>
        <begin position="94"/>
        <end position="111"/>
    </location>
</feature>
<feature type="transmembrane region" description="Helical" evidence="9">
    <location>
        <begin position="808"/>
        <end position="827"/>
    </location>
</feature>
<dbReference type="Gene3D" id="2.70.150.10">
    <property type="entry name" value="Calcium-transporting ATPase, cytoplasmic transduction domain A"/>
    <property type="match status" value="1"/>
</dbReference>
<dbReference type="SUPFAM" id="SSF81665">
    <property type="entry name" value="Calcium ATPase, transmembrane domain M"/>
    <property type="match status" value="1"/>
</dbReference>
<reference evidence="12" key="1">
    <citation type="journal article" date="2019" name="Int. J. Syst. Evol. Microbiol.">
        <title>The Global Catalogue of Microorganisms (GCM) 10K type strain sequencing project: providing services to taxonomists for standard genome sequencing and annotation.</title>
        <authorList>
            <consortium name="The Broad Institute Genomics Platform"/>
            <consortium name="The Broad Institute Genome Sequencing Center for Infectious Disease"/>
            <person name="Wu L."/>
            <person name="Ma J."/>
        </authorList>
    </citation>
    <scope>NUCLEOTIDE SEQUENCE [LARGE SCALE GENOMIC DNA]</scope>
    <source>
        <strain evidence="12">JCM 17326</strain>
    </source>
</reference>
<feature type="transmembrane region" description="Helical" evidence="9">
    <location>
        <begin position="261"/>
        <end position="279"/>
    </location>
</feature>
<dbReference type="RefSeq" id="WP_345575905.1">
    <property type="nucleotide sequence ID" value="NZ_BAABDQ010000047.1"/>
</dbReference>
<evidence type="ECO:0000313" key="12">
    <source>
        <dbReference type="Proteomes" id="UP001500630"/>
    </source>
</evidence>
<dbReference type="SMART" id="SM00831">
    <property type="entry name" value="Cation_ATPase_N"/>
    <property type="match status" value="1"/>
</dbReference>
<dbReference type="PANTHER" id="PTHR42861">
    <property type="entry name" value="CALCIUM-TRANSPORTING ATPASE"/>
    <property type="match status" value="1"/>
</dbReference>
<evidence type="ECO:0000256" key="7">
    <source>
        <dbReference type="ARBA" id="ARBA00023136"/>
    </source>
</evidence>
<gene>
    <name evidence="11" type="ORF">GCM10022419_115250</name>
</gene>
<evidence type="ECO:0000256" key="2">
    <source>
        <dbReference type="ARBA" id="ARBA00022692"/>
    </source>
</evidence>
<dbReference type="Gene3D" id="3.40.1110.10">
    <property type="entry name" value="Calcium-transporting ATPase, cytoplasmic domain N"/>
    <property type="match status" value="1"/>
</dbReference>
<dbReference type="SUPFAM" id="SSF56784">
    <property type="entry name" value="HAD-like"/>
    <property type="match status" value="1"/>
</dbReference>
<evidence type="ECO:0000256" key="8">
    <source>
        <dbReference type="ARBA" id="ARBA00049360"/>
    </source>
</evidence>
<evidence type="ECO:0000259" key="10">
    <source>
        <dbReference type="SMART" id="SM00831"/>
    </source>
</evidence>
<comment type="subcellular location">
    <subcellularLocation>
        <location evidence="1">Cell membrane</location>
        <topology evidence="1">Multi-pass membrane protein</topology>
    </subcellularLocation>
</comment>
<dbReference type="PRINTS" id="PR00119">
    <property type="entry name" value="CATATPASE"/>
</dbReference>
<dbReference type="InterPro" id="IPR001757">
    <property type="entry name" value="P_typ_ATPase"/>
</dbReference>
<dbReference type="InterPro" id="IPR004014">
    <property type="entry name" value="ATPase_P-typ_cation-transptr_N"/>
</dbReference>
<comment type="catalytic activity">
    <reaction evidence="8">
        <text>ATP + H2O = ADP + phosphate + H(+)</text>
        <dbReference type="Rhea" id="RHEA:13065"/>
        <dbReference type="ChEBI" id="CHEBI:15377"/>
        <dbReference type="ChEBI" id="CHEBI:15378"/>
        <dbReference type="ChEBI" id="CHEBI:30616"/>
        <dbReference type="ChEBI" id="CHEBI:43474"/>
        <dbReference type="ChEBI" id="CHEBI:456216"/>
    </reaction>
</comment>
<keyword evidence="4" id="KW-0067">ATP-binding</keyword>
<dbReference type="SFLD" id="SFLDF00027">
    <property type="entry name" value="p-type_atpase"/>
    <property type="match status" value="1"/>
</dbReference>
<dbReference type="SFLD" id="SFLDS00003">
    <property type="entry name" value="Haloacid_Dehalogenase"/>
    <property type="match status" value="1"/>
</dbReference>
<keyword evidence="2 9" id="KW-0812">Transmembrane</keyword>
<dbReference type="InterPro" id="IPR036412">
    <property type="entry name" value="HAD-like_sf"/>
</dbReference>
<dbReference type="Gene3D" id="3.40.50.1000">
    <property type="entry name" value="HAD superfamily/HAD-like"/>
    <property type="match status" value="1"/>
</dbReference>
<feature type="transmembrane region" description="Helical" evidence="9">
    <location>
        <begin position="709"/>
        <end position="733"/>
    </location>
</feature>
<dbReference type="InterPro" id="IPR023214">
    <property type="entry name" value="HAD_sf"/>
</dbReference>
<keyword evidence="5" id="KW-1278">Translocase</keyword>
<dbReference type="SFLD" id="SFLDG00002">
    <property type="entry name" value="C1.7:_P-type_atpase_like"/>
    <property type="match status" value="1"/>
</dbReference>
<feature type="transmembrane region" description="Helical" evidence="9">
    <location>
        <begin position="739"/>
        <end position="758"/>
    </location>
</feature>
<feature type="transmembrane region" description="Helical" evidence="9">
    <location>
        <begin position="779"/>
        <end position="802"/>
    </location>
</feature>
<evidence type="ECO:0000256" key="6">
    <source>
        <dbReference type="ARBA" id="ARBA00022989"/>
    </source>
</evidence>
<feature type="transmembrane region" description="Helical" evidence="9">
    <location>
        <begin position="879"/>
        <end position="897"/>
    </location>
</feature>
<dbReference type="SUPFAM" id="SSF81653">
    <property type="entry name" value="Calcium ATPase, transduction domain A"/>
    <property type="match status" value="1"/>
</dbReference>
<dbReference type="InterPro" id="IPR044492">
    <property type="entry name" value="P_typ_ATPase_HD_dom"/>
</dbReference>
<dbReference type="Pfam" id="PF00122">
    <property type="entry name" value="E1-E2_ATPase"/>
    <property type="match status" value="1"/>
</dbReference>
<dbReference type="PRINTS" id="PR00120">
    <property type="entry name" value="HATPASE"/>
</dbReference>
<dbReference type="EMBL" id="BAABDQ010000047">
    <property type="protein sequence ID" value="GAA3611209.1"/>
    <property type="molecule type" value="Genomic_DNA"/>
</dbReference>
<comment type="caution">
    <text evidence="11">The sequence shown here is derived from an EMBL/GenBank/DDBJ whole genome shotgun (WGS) entry which is preliminary data.</text>
</comment>
<organism evidence="11 12">
    <name type="scientific">Nonomuraea rosea</name>
    <dbReference type="NCBI Taxonomy" id="638574"/>
    <lineage>
        <taxon>Bacteria</taxon>
        <taxon>Bacillati</taxon>
        <taxon>Actinomycetota</taxon>
        <taxon>Actinomycetes</taxon>
        <taxon>Streptosporangiales</taxon>
        <taxon>Streptosporangiaceae</taxon>
        <taxon>Nonomuraea</taxon>
    </lineage>
</organism>
<evidence type="ECO:0000256" key="3">
    <source>
        <dbReference type="ARBA" id="ARBA00022741"/>
    </source>
</evidence>
<feature type="transmembrane region" description="Helical" evidence="9">
    <location>
        <begin position="847"/>
        <end position="867"/>
    </location>
</feature>
<evidence type="ECO:0000256" key="1">
    <source>
        <dbReference type="ARBA" id="ARBA00004651"/>
    </source>
</evidence>
<dbReference type="Proteomes" id="UP001500630">
    <property type="component" value="Unassembled WGS sequence"/>
</dbReference>
<dbReference type="InterPro" id="IPR008250">
    <property type="entry name" value="ATPase_P-typ_transduc_dom_A_sf"/>
</dbReference>
<evidence type="ECO:0000256" key="4">
    <source>
        <dbReference type="ARBA" id="ARBA00022840"/>
    </source>
</evidence>
<keyword evidence="3" id="KW-0547">Nucleotide-binding</keyword>
<keyword evidence="12" id="KW-1185">Reference proteome</keyword>
<dbReference type="InterPro" id="IPR006068">
    <property type="entry name" value="ATPase_P-typ_cation-transptr_C"/>
</dbReference>
<feature type="transmembrane region" description="Helical" evidence="9">
    <location>
        <begin position="71"/>
        <end position="88"/>
    </location>
</feature>
<evidence type="ECO:0000313" key="11">
    <source>
        <dbReference type="EMBL" id="GAA3611209.1"/>
    </source>
</evidence>
<dbReference type="SUPFAM" id="SSF81660">
    <property type="entry name" value="Metal cation-transporting ATPase, ATP-binding domain N"/>
    <property type="match status" value="1"/>
</dbReference>
<dbReference type="InterPro" id="IPR023299">
    <property type="entry name" value="ATPase_P-typ_cyto_dom_N"/>
</dbReference>
<dbReference type="Pfam" id="PF00689">
    <property type="entry name" value="Cation_ATPase_C"/>
    <property type="match status" value="1"/>
</dbReference>
<evidence type="ECO:0000256" key="5">
    <source>
        <dbReference type="ARBA" id="ARBA00022967"/>
    </source>
</evidence>
<sequence length="925" mass="98024">MTTSSASQNVDAPEPADFSALPVSEALKILGVAAGHGLSGEEVEARRRQYGPNRFAESKREPAWRAFARQYADAMQIVLLIAGVASFFPLKQYGTAILLIALTLLNAFLGLHQEGKAAAAVTALQKMMIVKARVRRDGTLAEVAAEELVPGDVVAVEAGDLIPADGRIIRSATLEIGESALTGESTPVSKDAGALLGPGADLGDRVTMAFMNTDVTRGSGELVVTATGMNTEVGHISGMLQTQEDTETPLTRQLSKLTNQILMISGGALIVSLLINLARGNDFAAVFTASIAFAVAAIPTGLPAVVTTILSMGTTLLAKSNAIVKRLRSTETLGCTSAINSDKTGTLTLNQMTAVEMTLPGRRYTVSGTGYSAEGQIMRVAGQPDVPLEPFLLPMVLTADAQVTDGHLIGDPTEGALVVLAAKGGLDPQVTRQTYPRLAEVPFDASYKLMATFHRMRDERGADVIRCLVKGAPDQLLARSDSVLDSGFGPLPLTEEFRARYLEENQRLAEQGLRVLGTARRDFDPNAISLDGDLIAHVDGLVLLTLVGIVDPPRPQAKAAIAKAREAGIQVRMITGDHAVTAQSIAAQLGIPGRAITGAAFAGMDDDTALREIDDIGVIARVAPEHKVRLVDILRAKGHIVAMTGDGVNDAPALKRADIGIAMGITGTEVSKEAASMILTDDDFSTIVKAVELGRALYDNLKKYIKFQIGVLTGFIVTFLGAGILNILGGVPLQPLQTLWTNFTVHICLAIGLGYGAAAQGLMQRRPRRADEQILDRGLFVWLGSAGVVLGIATLGVSWWAESAYDDQLARTMALTTFSLFSVFFAITVRDPSRSMFDFAGPPDRPFLIWSGLSVVAIILAGGFEFFHKLLGTVDMNLGQWLVCLAVGALIIPISEIQKALLRRRERAASATAPATAVAAVRSTV</sequence>
<dbReference type="InterPro" id="IPR059000">
    <property type="entry name" value="ATPase_P-type_domA"/>
</dbReference>
<feature type="domain" description="Cation-transporting P-type ATPase N-terminal" evidence="10">
    <location>
        <begin position="17"/>
        <end position="91"/>
    </location>
</feature>
<feature type="transmembrane region" description="Helical" evidence="9">
    <location>
        <begin position="291"/>
        <end position="318"/>
    </location>
</feature>
<protein>
    <submittedName>
        <fullName evidence="11">Cation-transporting P-type ATPase</fullName>
    </submittedName>
</protein>
<keyword evidence="7 9" id="KW-0472">Membrane</keyword>
<dbReference type="Pfam" id="PF13246">
    <property type="entry name" value="Cation_ATPase"/>
    <property type="match status" value="1"/>
</dbReference>
<dbReference type="NCBIfam" id="TIGR01494">
    <property type="entry name" value="ATPase_P-type"/>
    <property type="match status" value="2"/>
</dbReference>
<keyword evidence="6 9" id="KW-1133">Transmembrane helix</keyword>
<dbReference type="PROSITE" id="PS00154">
    <property type="entry name" value="ATPASE_E1_E2"/>
    <property type="match status" value="1"/>
</dbReference>
<dbReference type="InterPro" id="IPR023298">
    <property type="entry name" value="ATPase_P-typ_TM_dom_sf"/>
</dbReference>
<evidence type="ECO:0000256" key="9">
    <source>
        <dbReference type="SAM" id="Phobius"/>
    </source>
</evidence>
<name>A0ABP6ZLY4_9ACTN</name>
<dbReference type="InterPro" id="IPR018303">
    <property type="entry name" value="ATPase_P-typ_P_site"/>
</dbReference>
<dbReference type="Gene3D" id="1.20.1110.10">
    <property type="entry name" value="Calcium-transporting ATPase, transmembrane domain"/>
    <property type="match status" value="1"/>
</dbReference>
<proteinExistence type="predicted"/>
<dbReference type="Pfam" id="PF00690">
    <property type="entry name" value="Cation_ATPase_N"/>
    <property type="match status" value="1"/>
</dbReference>